<dbReference type="AlphaFoldDB" id="A0A9P0HHN8"/>
<reference evidence="1" key="1">
    <citation type="submission" date="2022-01" db="EMBL/GenBank/DDBJ databases">
        <authorList>
            <person name="King R."/>
        </authorList>
    </citation>
    <scope>NUCLEOTIDE SEQUENCE</scope>
</reference>
<accession>A0A9P0HHN8</accession>
<evidence type="ECO:0000313" key="1">
    <source>
        <dbReference type="EMBL" id="CAH1401927.1"/>
    </source>
</evidence>
<keyword evidence="2" id="KW-1185">Reference proteome</keyword>
<name>A0A9P0HHN8_NEZVI</name>
<dbReference type="EMBL" id="OV725081">
    <property type="protein sequence ID" value="CAH1401927.1"/>
    <property type="molecule type" value="Genomic_DNA"/>
</dbReference>
<dbReference type="Proteomes" id="UP001152798">
    <property type="component" value="Chromosome 5"/>
</dbReference>
<sequence length="81" mass="9494">MTNRMVPDRPPMFRLRIAVIRDQRLLLGGTISGISERYHLRQRIRATLRATKWYLIPTTTKQTHYLILLPPELCDLPIPLS</sequence>
<proteinExistence type="predicted"/>
<evidence type="ECO:0000313" key="2">
    <source>
        <dbReference type="Proteomes" id="UP001152798"/>
    </source>
</evidence>
<gene>
    <name evidence="1" type="ORF">NEZAVI_LOCUS10862</name>
</gene>
<organism evidence="1 2">
    <name type="scientific">Nezara viridula</name>
    <name type="common">Southern green stink bug</name>
    <name type="synonym">Cimex viridulus</name>
    <dbReference type="NCBI Taxonomy" id="85310"/>
    <lineage>
        <taxon>Eukaryota</taxon>
        <taxon>Metazoa</taxon>
        <taxon>Ecdysozoa</taxon>
        <taxon>Arthropoda</taxon>
        <taxon>Hexapoda</taxon>
        <taxon>Insecta</taxon>
        <taxon>Pterygota</taxon>
        <taxon>Neoptera</taxon>
        <taxon>Paraneoptera</taxon>
        <taxon>Hemiptera</taxon>
        <taxon>Heteroptera</taxon>
        <taxon>Panheteroptera</taxon>
        <taxon>Pentatomomorpha</taxon>
        <taxon>Pentatomoidea</taxon>
        <taxon>Pentatomidae</taxon>
        <taxon>Pentatominae</taxon>
        <taxon>Nezara</taxon>
    </lineage>
</organism>
<protein>
    <submittedName>
        <fullName evidence="1">Uncharacterized protein</fullName>
    </submittedName>
</protein>